<dbReference type="OrthoDB" id="9803432at2"/>
<evidence type="ECO:0000256" key="1">
    <source>
        <dbReference type="ARBA" id="ARBA00022741"/>
    </source>
</evidence>
<feature type="domain" description="UvrD-like helicase C-terminal" evidence="3">
    <location>
        <begin position="568"/>
        <end position="615"/>
    </location>
</feature>
<dbReference type="Gene3D" id="2.30.30.940">
    <property type="match status" value="1"/>
</dbReference>
<dbReference type="GO" id="GO:0005524">
    <property type="term" value="F:ATP binding"/>
    <property type="evidence" value="ECO:0007669"/>
    <property type="project" value="UniProtKB-KW"/>
</dbReference>
<dbReference type="Proteomes" id="UP000281813">
    <property type="component" value="Unassembled WGS sequence"/>
</dbReference>
<evidence type="ECO:0000256" key="2">
    <source>
        <dbReference type="ARBA" id="ARBA00022840"/>
    </source>
</evidence>
<dbReference type="Pfam" id="PF13538">
    <property type="entry name" value="UvrD_C_2"/>
    <property type="match status" value="1"/>
</dbReference>
<dbReference type="Pfam" id="PF13245">
    <property type="entry name" value="AAA_19"/>
    <property type="match status" value="1"/>
</dbReference>
<dbReference type="AlphaFoldDB" id="A0A494Z6V9"/>
<accession>A0A494Z6V9</accession>
<protein>
    <recommendedName>
        <fullName evidence="3">UvrD-like helicase C-terminal domain-containing protein</fullName>
    </recommendedName>
</protein>
<evidence type="ECO:0000313" key="4">
    <source>
        <dbReference type="EMBL" id="RKQ18301.1"/>
    </source>
</evidence>
<proteinExistence type="predicted"/>
<comment type="caution">
    <text evidence="4">The sequence shown here is derived from an EMBL/GenBank/DDBJ whole genome shotgun (WGS) entry which is preliminary data.</text>
</comment>
<keyword evidence="2" id="KW-0067">ATP-binding</keyword>
<dbReference type="CDD" id="cd18809">
    <property type="entry name" value="SF1_C_RecD"/>
    <property type="match status" value="1"/>
</dbReference>
<dbReference type="Gene3D" id="3.40.50.300">
    <property type="entry name" value="P-loop containing nucleotide triphosphate hydrolases"/>
    <property type="match status" value="2"/>
</dbReference>
<gene>
    <name evidence="4" type="ORF">D8M05_02560</name>
</gene>
<name>A0A494Z6V9_9BACI</name>
<dbReference type="InterPro" id="IPR027417">
    <property type="entry name" value="P-loop_NTPase"/>
</dbReference>
<dbReference type="PANTHER" id="PTHR43788:SF6">
    <property type="entry name" value="DNA HELICASE B"/>
    <property type="match status" value="1"/>
</dbReference>
<evidence type="ECO:0000313" key="5">
    <source>
        <dbReference type="Proteomes" id="UP000281813"/>
    </source>
</evidence>
<organism evidence="4 5">
    <name type="scientific">Oceanobacillus bengalensis</name>
    <dbReference type="NCBI Taxonomy" id="1435466"/>
    <lineage>
        <taxon>Bacteria</taxon>
        <taxon>Bacillati</taxon>
        <taxon>Bacillota</taxon>
        <taxon>Bacilli</taxon>
        <taxon>Bacillales</taxon>
        <taxon>Bacillaceae</taxon>
        <taxon>Oceanobacillus</taxon>
    </lineage>
</organism>
<dbReference type="EMBL" id="RBZO01000002">
    <property type="protein sequence ID" value="RKQ18301.1"/>
    <property type="molecule type" value="Genomic_DNA"/>
</dbReference>
<dbReference type="CDD" id="cd17933">
    <property type="entry name" value="DEXSc_RecD-like"/>
    <property type="match status" value="1"/>
</dbReference>
<dbReference type="InterPro" id="IPR027785">
    <property type="entry name" value="UvrD-like_helicase_C"/>
</dbReference>
<evidence type="ECO:0000259" key="3">
    <source>
        <dbReference type="Pfam" id="PF13538"/>
    </source>
</evidence>
<dbReference type="InterPro" id="IPR050534">
    <property type="entry name" value="Coronavir_polyprotein_1ab"/>
</dbReference>
<keyword evidence="1" id="KW-0547">Nucleotide-binding</keyword>
<dbReference type="PANTHER" id="PTHR43788">
    <property type="entry name" value="DNA2/NAM7 HELICASE FAMILY MEMBER"/>
    <property type="match status" value="1"/>
</dbReference>
<keyword evidence="5" id="KW-1185">Reference proteome</keyword>
<sequence length="656" mass="75256">MGVLLIKSSAEKETLQQEIFKSSKLPRDNTNEIMQQNVYRTILYGVPFRLADEYAHATKKIQYNDSRRIVGAMCNVYMNKLSHGNTTLYGINDKVKKINGRNVITSRGSFRELVSKTLSQSNDLFQEQSKLWEWYEDKDGKVHPRLDTNYFYTALEQMNDIKLFNRKLFDFNEYNGRYSLYHLPTYWSEYQLAKRILEILHGNSILKTSKDIAKLKAINYGADTEQALAISEVFDNKVSIITGGAGTGKSKTIEILANVLLDENANLSIRICSPTGIAAQNLQNRLINSPSEKVRIYFSDSINKSRTIHSLLEIKPSKSIGIIRSKFSYRKDPLIADILIIDEASMVDIYLTRSLLWALENHVHVVIVGDSNQLNSIGPGRVLYDLTNGLKRLQKKEFVSPLPKWSNLITIHRTKEDSRIPILANTLLIQNRDDRWNCFKQELERCIEKGDVRYIKAQETKEILNLTVNEYLNNHGSMENVALITTRHNQEIGRNILNQKIQSKLMKRSGFEEGVIVIQNRNDYLHGVFNGEKGIITKVIENKIIAEFIGERTVSLSKNQAEKDWLIGYAITVHKSQGTEAETVLLPIWSEPKSKIWNRSLLYTAITRSKNKLIFIGNDDALEQGVKSKEGNRLTRLPLFYREIANRYKVSKKVDN</sequence>
<reference evidence="4 5" key="1">
    <citation type="journal article" date="2015" name="Antonie Van Leeuwenhoek">
        <title>Oceanobacillus bengalensis sp. nov., a bacterium isolated from seawater of the Bay of Bengal.</title>
        <authorList>
            <person name="Yongchang O."/>
            <person name="Xiang W."/>
            <person name="Wang G."/>
        </authorList>
    </citation>
    <scope>NUCLEOTIDE SEQUENCE [LARGE SCALE GENOMIC DNA]</scope>
    <source>
        <strain evidence="4 5">MCCC 1K00260</strain>
    </source>
</reference>
<dbReference type="GO" id="GO:0003678">
    <property type="term" value="F:DNA helicase activity"/>
    <property type="evidence" value="ECO:0007669"/>
    <property type="project" value="UniProtKB-ARBA"/>
</dbReference>
<dbReference type="SUPFAM" id="SSF52540">
    <property type="entry name" value="P-loop containing nucleoside triphosphate hydrolases"/>
    <property type="match status" value="1"/>
</dbReference>